<accession>A0A7X0FRA1</accession>
<dbReference type="EMBL" id="JACHML010000001">
    <property type="protein sequence ID" value="MBB6392243.1"/>
    <property type="molecule type" value="Genomic_DNA"/>
</dbReference>
<proteinExistence type="predicted"/>
<dbReference type="InterPro" id="IPR018911">
    <property type="entry name" value="Gmad2_Ig-like_dom"/>
</dbReference>
<organism evidence="2 3">
    <name type="scientific">Microbacterium thalassium</name>
    <dbReference type="NCBI Taxonomy" id="362649"/>
    <lineage>
        <taxon>Bacteria</taxon>
        <taxon>Bacillati</taxon>
        <taxon>Actinomycetota</taxon>
        <taxon>Actinomycetes</taxon>
        <taxon>Micrococcales</taxon>
        <taxon>Microbacteriaceae</taxon>
        <taxon>Microbacterium</taxon>
    </lineage>
</organism>
<reference evidence="2 3" key="1">
    <citation type="submission" date="2020-08" db="EMBL/GenBank/DDBJ databases">
        <title>Sequencing the genomes of 1000 actinobacteria strains.</title>
        <authorList>
            <person name="Klenk H.-P."/>
        </authorList>
    </citation>
    <scope>NUCLEOTIDE SEQUENCE [LARGE SCALE GENOMIC DNA]</scope>
    <source>
        <strain evidence="2 3">DSM 12511</strain>
    </source>
</reference>
<comment type="caution">
    <text evidence="2">The sequence shown here is derived from an EMBL/GenBank/DDBJ whole genome shotgun (WGS) entry which is preliminary data.</text>
</comment>
<name>A0A7X0FRA1_9MICO</name>
<dbReference type="Proteomes" id="UP000537775">
    <property type="component" value="Unassembled WGS sequence"/>
</dbReference>
<dbReference type="AlphaFoldDB" id="A0A7X0FRA1"/>
<protein>
    <recommendedName>
        <fullName evidence="1">Bacterial spore germination immunoglobulin-like domain-containing protein</fullName>
    </recommendedName>
</protein>
<evidence type="ECO:0000313" key="2">
    <source>
        <dbReference type="EMBL" id="MBB6392243.1"/>
    </source>
</evidence>
<evidence type="ECO:0000259" key="1">
    <source>
        <dbReference type="Pfam" id="PF10648"/>
    </source>
</evidence>
<keyword evidence="3" id="KW-1185">Reference proteome</keyword>
<feature type="domain" description="Bacterial spore germination immunoglobulin-like" evidence="1">
    <location>
        <begin position="2"/>
        <end position="72"/>
    </location>
</feature>
<evidence type="ECO:0000313" key="3">
    <source>
        <dbReference type="Proteomes" id="UP000537775"/>
    </source>
</evidence>
<dbReference type="Pfam" id="PF10648">
    <property type="entry name" value="Gmad2"/>
    <property type="match status" value="1"/>
</dbReference>
<dbReference type="RefSeq" id="WP_184751333.1">
    <property type="nucleotide sequence ID" value="NZ_BAAAJR010000011.1"/>
</dbReference>
<sequence length="85" mass="8974">MGGSISITGTAAVPDASFVVELRDAEETVAASLVVTADDCCTHSSFLSSLALDVSPGWYDVVAYNEGTADGSTQNEFRVQVEVRW</sequence>
<gene>
    <name evidence="2" type="ORF">HD594_002556</name>
</gene>